<feature type="region of interest" description="Disordered" evidence="5">
    <location>
        <begin position="389"/>
        <end position="499"/>
    </location>
</feature>
<feature type="compositionally biased region" description="Basic and acidic residues" evidence="5">
    <location>
        <begin position="667"/>
        <end position="678"/>
    </location>
</feature>
<dbReference type="SUPFAM" id="SSF103481">
    <property type="entry name" value="Multidrug resistance efflux transporter EmrE"/>
    <property type="match status" value="1"/>
</dbReference>
<feature type="compositionally biased region" description="Basic and acidic residues" evidence="5">
    <location>
        <begin position="8"/>
        <end position="17"/>
    </location>
</feature>
<feature type="region of interest" description="Disordered" evidence="5">
    <location>
        <begin position="1"/>
        <end position="111"/>
    </location>
</feature>
<protein>
    <submittedName>
        <fullName evidence="7">Pfam:DUF803</fullName>
    </submittedName>
</protein>
<feature type="compositionally biased region" description="Polar residues" evidence="5">
    <location>
        <begin position="92"/>
        <end position="101"/>
    </location>
</feature>
<evidence type="ECO:0000256" key="4">
    <source>
        <dbReference type="ARBA" id="ARBA00023136"/>
    </source>
</evidence>
<feature type="region of interest" description="Disordered" evidence="5">
    <location>
        <begin position="514"/>
        <end position="546"/>
    </location>
</feature>
<organism evidence="7 8">
    <name type="scientific">Geosmithia morbida</name>
    <dbReference type="NCBI Taxonomy" id="1094350"/>
    <lineage>
        <taxon>Eukaryota</taxon>
        <taxon>Fungi</taxon>
        <taxon>Dikarya</taxon>
        <taxon>Ascomycota</taxon>
        <taxon>Pezizomycotina</taxon>
        <taxon>Sordariomycetes</taxon>
        <taxon>Hypocreomycetidae</taxon>
        <taxon>Hypocreales</taxon>
        <taxon>Bionectriaceae</taxon>
        <taxon>Geosmithia</taxon>
    </lineage>
</organism>
<feature type="transmembrane region" description="Helical" evidence="6">
    <location>
        <begin position="281"/>
        <end position="300"/>
    </location>
</feature>
<sequence>MLATTNLKRGDSSDLRYAHTRLHKQRASVRRRVRAANKRAQRDGGNRQGSYGTVNAKGNGGSNRYGMAEHDNSTNSNEDDDTAGETDALSRSFDSSASTQADEADGDEGEAVMSKTSTTYLQSPYWWLGQVLITLGEMGNFLAYGFAPASIVSPLGVVALVSNCLIAPLMFHERFRHRDFWGVVVAVGGVVTVVLSANTQENKLKPGDIRDAITSLEFEIYLGVTVFLIAALAWASPRYGKNNILIDLGLVGLFGGYTVLATKGVSSMLSSTLWRAFATPVTYALLFILLATAIMQIRYVNKALQHFDSTQVIPIQFVMFTLCVILGSAILYRDFEHTTAKQAGKFVGGCLLTFFGVFLITSGRDHGHDDEDGEDGLSETDDVEETIGLARRDSAQHTTNGDQRSTPGSAVQSSRSSRAAVSRPRSPEYESDAISPWTSGPGDGAATFSPEASAPLLGSNPWGLGETHLGNGDRTRSADTLIRGGSIPPLPPTGHTPAAATTTREGLLAPSSDQQLLVPSTPPSRHHSVSSAAHRHSGPFISPSPLASTVTTVMKDAFLMENRPQLPVRSSMRNIRSRIRASLFFDEDEDGNIYAPLASEDSNNLAHDQPSALPPPPMFNPSDAGTSRTRLGPGFQEGNGGNTGRTRSRSLSDALSEFFHPRKKHGRDGEYDHEESGA</sequence>
<keyword evidence="4 6" id="KW-0472">Membrane</keyword>
<feature type="compositionally biased region" description="Basic residues" evidence="5">
    <location>
        <begin position="18"/>
        <end position="39"/>
    </location>
</feature>
<feature type="transmembrane region" description="Helical" evidence="6">
    <location>
        <begin position="180"/>
        <end position="198"/>
    </location>
</feature>
<evidence type="ECO:0000256" key="1">
    <source>
        <dbReference type="ARBA" id="ARBA00004141"/>
    </source>
</evidence>
<dbReference type="GO" id="GO:0016020">
    <property type="term" value="C:membrane"/>
    <property type="evidence" value="ECO:0007669"/>
    <property type="project" value="UniProtKB-SubCell"/>
</dbReference>
<feature type="transmembrane region" description="Helical" evidence="6">
    <location>
        <begin position="312"/>
        <end position="331"/>
    </location>
</feature>
<dbReference type="GO" id="GO:0015095">
    <property type="term" value="F:magnesium ion transmembrane transporter activity"/>
    <property type="evidence" value="ECO:0007669"/>
    <property type="project" value="InterPro"/>
</dbReference>
<evidence type="ECO:0000256" key="3">
    <source>
        <dbReference type="ARBA" id="ARBA00022989"/>
    </source>
</evidence>
<evidence type="ECO:0000256" key="2">
    <source>
        <dbReference type="ARBA" id="ARBA00022692"/>
    </source>
</evidence>
<feature type="transmembrane region" description="Helical" evidence="6">
    <location>
        <begin position="343"/>
        <end position="361"/>
    </location>
</feature>
<dbReference type="OrthoDB" id="165382at2759"/>
<dbReference type="InterPro" id="IPR008521">
    <property type="entry name" value="Mg_trans_NIPA"/>
</dbReference>
<feature type="region of interest" description="Disordered" evidence="5">
    <location>
        <begin position="599"/>
        <end position="678"/>
    </location>
</feature>
<feature type="transmembrane region" description="Helical" evidence="6">
    <location>
        <begin position="218"/>
        <end position="237"/>
    </location>
</feature>
<proteinExistence type="predicted"/>
<dbReference type="Proteomes" id="UP000749293">
    <property type="component" value="Unassembled WGS sequence"/>
</dbReference>
<name>A0A9P4YRI6_9HYPO</name>
<dbReference type="RefSeq" id="XP_035318948.1">
    <property type="nucleotide sequence ID" value="XM_035465073.1"/>
</dbReference>
<accession>A0A9P4YRI6</accession>
<gene>
    <name evidence="7" type="ORF">GMORB2_3097</name>
</gene>
<feature type="transmembrane region" description="Helical" evidence="6">
    <location>
        <begin position="244"/>
        <end position="261"/>
    </location>
</feature>
<comment type="subcellular location">
    <subcellularLocation>
        <location evidence="1">Membrane</location>
        <topology evidence="1">Multi-pass membrane protein</topology>
    </subcellularLocation>
</comment>
<dbReference type="GeneID" id="55969325"/>
<feature type="transmembrane region" description="Helical" evidence="6">
    <location>
        <begin position="151"/>
        <end position="171"/>
    </location>
</feature>
<dbReference type="AlphaFoldDB" id="A0A9P4YRI6"/>
<comment type="caution">
    <text evidence="7">The sequence shown here is derived from an EMBL/GenBank/DDBJ whole genome shotgun (WGS) entry which is preliminary data.</text>
</comment>
<keyword evidence="3 6" id="KW-1133">Transmembrane helix</keyword>
<reference evidence="7" key="1">
    <citation type="submission" date="2020-03" db="EMBL/GenBank/DDBJ databases">
        <title>Site-based positive gene gene selection in Geosmithia morbida across the United States reveals a broad range of putative effectors and factors for local host and environmental adapation.</title>
        <authorList>
            <person name="Onufrak A."/>
            <person name="Murdoch R.W."/>
            <person name="Gazis R."/>
            <person name="Huff M."/>
            <person name="Staton M."/>
            <person name="Klingeman W."/>
            <person name="Hadziabdic D."/>
        </authorList>
    </citation>
    <scope>NUCLEOTIDE SEQUENCE</scope>
    <source>
        <strain evidence="7">1262</strain>
    </source>
</reference>
<dbReference type="EMBL" id="JAANYQ010000017">
    <property type="protein sequence ID" value="KAF4120296.1"/>
    <property type="molecule type" value="Genomic_DNA"/>
</dbReference>
<keyword evidence="8" id="KW-1185">Reference proteome</keyword>
<evidence type="ECO:0000256" key="5">
    <source>
        <dbReference type="SAM" id="MobiDB-lite"/>
    </source>
</evidence>
<evidence type="ECO:0000256" key="6">
    <source>
        <dbReference type="SAM" id="Phobius"/>
    </source>
</evidence>
<keyword evidence="2 6" id="KW-0812">Transmembrane</keyword>
<evidence type="ECO:0000313" key="8">
    <source>
        <dbReference type="Proteomes" id="UP000749293"/>
    </source>
</evidence>
<dbReference type="Pfam" id="PF05653">
    <property type="entry name" value="Mg_trans_NIPA"/>
    <property type="match status" value="1"/>
</dbReference>
<feature type="compositionally biased region" description="Low complexity" evidence="5">
    <location>
        <begin position="409"/>
        <end position="424"/>
    </location>
</feature>
<dbReference type="InterPro" id="IPR037185">
    <property type="entry name" value="EmrE-like"/>
</dbReference>
<feature type="compositionally biased region" description="Polar residues" evidence="5">
    <location>
        <begin position="396"/>
        <end position="408"/>
    </location>
</feature>
<feature type="compositionally biased region" description="Basic residues" evidence="5">
    <location>
        <begin position="524"/>
        <end position="537"/>
    </location>
</feature>
<evidence type="ECO:0000313" key="7">
    <source>
        <dbReference type="EMBL" id="KAF4120296.1"/>
    </source>
</evidence>
<dbReference type="PANTHER" id="PTHR12570">
    <property type="match status" value="1"/>
</dbReference>
<dbReference type="PANTHER" id="PTHR12570:SF65">
    <property type="entry name" value="MAGNESIUM TRANSPORTER NIPA9-RELATED"/>
    <property type="match status" value="1"/>
</dbReference>